<dbReference type="CDD" id="cd00082">
    <property type="entry name" value="HisKA"/>
    <property type="match status" value="1"/>
</dbReference>
<dbReference type="EC" id="2.7.13.3" evidence="2"/>
<organism evidence="10 11">
    <name type="scientific">Wenxinia saemankumensis</name>
    <dbReference type="NCBI Taxonomy" id="1447782"/>
    <lineage>
        <taxon>Bacteria</taxon>
        <taxon>Pseudomonadati</taxon>
        <taxon>Pseudomonadota</taxon>
        <taxon>Alphaproteobacteria</taxon>
        <taxon>Rhodobacterales</taxon>
        <taxon>Roseobacteraceae</taxon>
        <taxon>Wenxinia</taxon>
    </lineage>
</organism>
<dbReference type="PANTHER" id="PTHR42878">
    <property type="entry name" value="TWO-COMPONENT HISTIDINE KINASE"/>
    <property type="match status" value="1"/>
</dbReference>
<dbReference type="GO" id="GO:0007234">
    <property type="term" value="P:osmosensory signaling via phosphorelay pathway"/>
    <property type="evidence" value="ECO:0007669"/>
    <property type="project" value="TreeGrafter"/>
</dbReference>
<dbReference type="Gene3D" id="1.10.287.130">
    <property type="match status" value="1"/>
</dbReference>
<keyword evidence="6" id="KW-0067">ATP-binding</keyword>
<dbReference type="Pfam" id="PF00512">
    <property type="entry name" value="HisKA"/>
    <property type="match status" value="1"/>
</dbReference>
<keyword evidence="4" id="KW-0547">Nucleotide-binding</keyword>
<keyword evidence="8" id="KW-0812">Transmembrane</keyword>
<keyword evidence="5 10" id="KW-0418">Kinase</keyword>
<dbReference type="Gene3D" id="3.30.565.10">
    <property type="entry name" value="Histidine kinase-like ATPase, C-terminal domain"/>
    <property type="match status" value="1"/>
</dbReference>
<sequence>MQIYKAMASTSWPRTYNGKILLVSFLGVHVPMFGAVGYVLLADPTPLAQQLDVLAAMLVATLLGTAATMGVMHTLLAPVRAASRAADAYLQTRRMPRLPTTYADEAGVLMASVQECITRLDSSLAATEFQYRQLEQDHAEKFRMLSGLKHDFRTPLTHILGFASLMKSEAIGPLGHKSYQGFVGKIGESGAQLLQTLNSLIDLSDHAVAAQVAEDSETLDIVSLAKDAVNLEHLHAEKTGVSVSLDAPALLEAHMVRSAAETLLATTLHAAISASPTGAHVDLSISEEAGLVTIAARSDRGSLSLEDVPAQLSHQFDRLESATGSAAATAQSATPVTLRLSLIDTLSRAIGASFFMSQTRGGGLDLRIVVPPEGSVVATPLAA</sequence>
<evidence type="ECO:0000256" key="6">
    <source>
        <dbReference type="ARBA" id="ARBA00022840"/>
    </source>
</evidence>
<evidence type="ECO:0000256" key="7">
    <source>
        <dbReference type="ARBA" id="ARBA00023012"/>
    </source>
</evidence>
<keyword evidence="3" id="KW-0808">Transferase</keyword>
<feature type="transmembrane region" description="Helical" evidence="8">
    <location>
        <begin position="20"/>
        <end position="41"/>
    </location>
</feature>
<dbReference type="InterPro" id="IPR036097">
    <property type="entry name" value="HisK_dim/P_sf"/>
</dbReference>
<proteinExistence type="predicted"/>
<evidence type="ECO:0000256" key="2">
    <source>
        <dbReference type="ARBA" id="ARBA00012438"/>
    </source>
</evidence>
<dbReference type="InterPro" id="IPR003661">
    <property type="entry name" value="HisK_dim/P_dom"/>
</dbReference>
<keyword evidence="11" id="KW-1185">Reference proteome</keyword>
<evidence type="ECO:0000256" key="3">
    <source>
        <dbReference type="ARBA" id="ARBA00022679"/>
    </source>
</evidence>
<evidence type="ECO:0000313" key="11">
    <source>
        <dbReference type="Proteomes" id="UP000184292"/>
    </source>
</evidence>
<dbReference type="SUPFAM" id="SSF47384">
    <property type="entry name" value="Homodimeric domain of signal transducing histidine kinase"/>
    <property type="match status" value="1"/>
</dbReference>
<evidence type="ECO:0000256" key="1">
    <source>
        <dbReference type="ARBA" id="ARBA00000085"/>
    </source>
</evidence>
<keyword evidence="8" id="KW-0472">Membrane</keyword>
<dbReference type="STRING" id="1447782.SAMN05444417_3320"/>
<evidence type="ECO:0000256" key="8">
    <source>
        <dbReference type="SAM" id="Phobius"/>
    </source>
</evidence>
<dbReference type="InterPro" id="IPR036890">
    <property type="entry name" value="HATPase_C_sf"/>
</dbReference>
<dbReference type="GO" id="GO:0005524">
    <property type="term" value="F:ATP binding"/>
    <property type="evidence" value="ECO:0007669"/>
    <property type="project" value="UniProtKB-KW"/>
</dbReference>
<evidence type="ECO:0000313" key="10">
    <source>
        <dbReference type="EMBL" id="SHJ24899.1"/>
    </source>
</evidence>
<comment type="catalytic activity">
    <reaction evidence="1">
        <text>ATP + protein L-histidine = ADP + protein N-phospho-L-histidine.</text>
        <dbReference type="EC" id="2.7.13.3"/>
    </reaction>
</comment>
<dbReference type="AlphaFoldDB" id="A0A1M6HRS4"/>
<dbReference type="GO" id="GO:0000155">
    <property type="term" value="F:phosphorelay sensor kinase activity"/>
    <property type="evidence" value="ECO:0007669"/>
    <property type="project" value="InterPro"/>
</dbReference>
<keyword evidence="8" id="KW-1133">Transmembrane helix</keyword>
<dbReference type="InterPro" id="IPR050351">
    <property type="entry name" value="BphY/WalK/GraS-like"/>
</dbReference>
<dbReference type="SMART" id="SM00388">
    <property type="entry name" value="HisKA"/>
    <property type="match status" value="1"/>
</dbReference>
<dbReference type="RefSeq" id="WP_073333949.1">
    <property type="nucleotide sequence ID" value="NZ_FQYO01000007.1"/>
</dbReference>
<evidence type="ECO:0000256" key="4">
    <source>
        <dbReference type="ARBA" id="ARBA00022741"/>
    </source>
</evidence>
<dbReference type="GO" id="GO:0000156">
    <property type="term" value="F:phosphorelay response regulator activity"/>
    <property type="evidence" value="ECO:0007669"/>
    <property type="project" value="TreeGrafter"/>
</dbReference>
<accession>A0A1M6HRS4</accession>
<dbReference type="OrthoDB" id="9813151at2"/>
<name>A0A1M6HRS4_9RHOB</name>
<dbReference type="GO" id="GO:0030295">
    <property type="term" value="F:protein kinase activator activity"/>
    <property type="evidence" value="ECO:0007669"/>
    <property type="project" value="TreeGrafter"/>
</dbReference>
<protein>
    <recommendedName>
        <fullName evidence="2">histidine kinase</fullName>
        <ecNumber evidence="2">2.7.13.3</ecNumber>
    </recommendedName>
</protein>
<reference evidence="10 11" key="1">
    <citation type="submission" date="2016-11" db="EMBL/GenBank/DDBJ databases">
        <authorList>
            <person name="Jaros S."/>
            <person name="Januszkiewicz K."/>
            <person name="Wedrychowicz H."/>
        </authorList>
    </citation>
    <scope>NUCLEOTIDE SEQUENCE [LARGE SCALE GENOMIC DNA]</scope>
    <source>
        <strain evidence="10 11">DSM 100565</strain>
    </source>
</reference>
<evidence type="ECO:0000256" key="5">
    <source>
        <dbReference type="ARBA" id="ARBA00022777"/>
    </source>
</evidence>
<dbReference type="PANTHER" id="PTHR42878:SF7">
    <property type="entry name" value="SENSOR HISTIDINE KINASE GLRK"/>
    <property type="match status" value="1"/>
</dbReference>
<feature type="transmembrane region" description="Helical" evidence="8">
    <location>
        <begin position="53"/>
        <end position="76"/>
    </location>
</feature>
<keyword evidence="7" id="KW-0902">Two-component regulatory system</keyword>
<gene>
    <name evidence="10" type="ORF">SAMN05444417_3320</name>
</gene>
<feature type="domain" description="Signal transduction histidine kinase dimerisation/phosphoacceptor" evidence="9">
    <location>
        <begin position="140"/>
        <end position="209"/>
    </location>
</feature>
<dbReference type="EMBL" id="FQYO01000007">
    <property type="protein sequence ID" value="SHJ24899.1"/>
    <property type="molecule type" value="Genomic_DNA"/>
</dbReference>
<dbReference type="Proteomes" id="UP000184292">
    <property type="component" value="Unassembled WGS sequence"/>
</dbReference>
<evidence type="ECO:0000259" key="9">
    <source>
        <dbReference type="SMART" id="SM00388"/>
    </source>
</evidence>